<dbReference type="AlphaFoldDB" id="A0A917SP29"/>
<comment type="caution">
    <text evidence="5">The sequence shown here is derived from an EMBL/GenBank/DDBJ whole genome shotgun (WGS) entry which is preliminary data.</text>
</comment>
<dbReference type="InterPro" id="IPR000835">
    <property type="entry name" value="HTH_MarR-typ"/>
</dbReference>
<dbReference type="EMBL" id="BMNA01000002">
    <property type="protein sequence ID" value="GGL92004.1"/>
    <property type="molecule type" value="Genomic_DNA"/>
</dbReference>
<reference evidence="5" key="2">
    <citation type="submission" date="2020-09" db="EMBL/GenBank/DDBJ databases">
        <authorList>
            <person name="Sun Q."/>
            <person name="Zhou Y."/>
        </authorList>
    </citation>
    <scope>NUCLEOTIDE SEQUENCE</scope>
    <source>
        <strain evidence="5">CGMCC 4.7308</strain>
    </source>
</reference>
<dbReference type="GO" id="GO:0006950">
    <property type="term" value="P:response to stress"/>
    <property type="evidence" value="ECO:0007669"/>
    <property type="project" value="TreeGrafter"/>
</dbReference>
<evidence type="ECO:0000259" key="4">
    <source>
        <dbReference type="PROSITE" id="PS50995"/>
    </source>
</evidence>
<evidence type="ECO:0000256" key="2">
    <source>
        <dbReference type="ARBA" id="ARBA00023125"/>
    </source>
</evidence>
<proteinExistence type="predicted"/>
<dbReference type="InterPro" id="IPR023187">
    <property type="entry name" value="Tscrpt_reg_MarR-type_CS"/>
</dbReference>
<dbReference type="Proteomes" id="UP000655208">
    <property type="component" value="Unassembled WGS sequence"/>
</dbReference>
<dbReference type="GO" id="GO:0003677">
    <property type="term" value="F:DNA binding"/>
    <property type="evidence" value="ECO:0007669"/>
    <property type="project" value="UniProtKB-KW"/>
</dbReference>
<dbReference type="PANTHER" id="PTHR33164:SF94">
    <property type="entry name" value="TRANSCRIPTIONAL REGULATORY PROTEIN-RELATED"/>
    <property type="match status" value="1"/>
</dbReference>
<name>A0A917SP29_9ACTN</name>
<keyword evidence="2" id="KW-0238">DNA-binding</keyword>
<dbReference type="InterPro" id="IPR039422">
    <property type="entry name" value="MarR/SlyA-like"/>
</dbReference>
<feature type="domain" description="HTH marR-type" evidence="4">
    <location>
        <begin position="1"/>
        <end position="147"/>
    </location>
</feature>
<reference evidence="5" key="1">
    <citation type="journal article" date="2014" name="Int. J. Syst. Evol. Microbiol.">
        <title>Complete genome sequence of Corynebacterium casei LMG S-19264T (=DSM 44701T), isolated from a smear-ripened cheese.</title>
        <authorList>
            <consortium name="US DOE Joint Genome Institute (JGI-PGF)"/>
            <person name="Walter F."/>
            <person name="Albersmeier A."/>
            <person name="Kalinowski J."/>
            <person name="Ruckert C."/>
        </authorList>
    </citation>
    <scope>NUCLEOTIDE SEQUENCE</scope>
    <source>
        <strain evidence="5">CGMCC 4.7308</strain>
    </source>
</reference>
<gene>
    <name evidence="5" type="ORF">GCM10011594_09710</name>
</gene>
<keyword evidence="6" id="KW-1185">Reference proteome</keyword>
<dbReference type="InterPro" id="IPR036388">
    <property type="entry name" value="WH-like_DNA-bd_sf"/>
</dbReference>
<dbReference type="GO" id="GO:0003700">
    <property type="term" value="F:DNA-binding transcription factor activity"/>
    <property type="evidence" value="ECO:0007669"/>
    <property type="project" value="InterPro"/>
</dbReference>
<accession>A0A917SP29</accession>
<protein>
    <submittedName>
        <fullName evidence="5">MarR family transcriptional regulator</fullName>
    </submittedName>
</protein>
<dbReference type="PANTHER" id="PTHR33164">
    <property type="entry name" value="TRANSCRIPTIONAL REGULATOR, MARR FAMILY"/>
    <property type="match status" value="1"/>
</dbReference>
<sequence>MRTASRRSGPDPFAGQVEAILAASRVLVGVSAQSLAAVEDRVSVAQFRLLVILASRGTLGLNALAEAMGVHPSNATRACDRLVGLGLLDRRENPADRRQLALALTPAGVAVVQEVMTARRAAIAEILERVPAGRREGVGEAMQILAVAGGEPDPAQLWALGWTAAPEYPSDTGQGAGT</sequence>
<dbReference type="Gene3D" id="1.10.10.10">
    <property type="entry name" value="Winged helix-like DNA-binding domain superfamily/Winged helix DNA-binding domain"/>
    <property type="match status" value="1"/>
</dbReference>
<dbReference type="RefSeq" id="WP_188940384.1">
    <property type="nucleotide sequence ID" value="NZ_BMNA01000002.1"/>
</dbReference>
<organism evidence="5 6">
    <name type="scientific">Nakamurella endophytica</name>
    <dbReference type="NCBI Taxonomy" id="1748367"/>
    <lineage>
        <taxon>Bacteria</taxon>
        <taxon>Bacillati</taxon>
        <taxon>Actinomycetota</taxon>
        <taxon>Actinomycetes</taxon>
        <taxon>Nakamurellales</taxon>
        <taxon>Nakamurellaceae</taxon>
        <taxon>Nakamurella</taxon>
    </lineage>
</organism>
<evidence type="ECO:0000313" key="5">
    <source>
        <dbReference type="EMBL" id="GGL92004.1"/>
    </source>
</evidence>
<dbReference type="Pfam" id="PF01047">
    <property type="entry name" value="MarR"/>
    <property type="match status" value="1"/>
</dbReference>
<dbReference type="InterPro" id="IPR036390">
    <property type="entry name" value="WH_DNA-bd_sf"/>
</dbReference>
<keyword evidence="1" id="KW-0805">Transcription regulation</keyword>
<evidence type="ECO:0000256" key="3">
    <source>
        <dbReference type="ARBA" id="ARBA00023163"/>
    </source>
</evidence>
<dbReference type="PROSITE" id="PS50995">
    <property type="entry name" value="HTH_MARR_2"/>
    <property type="match status" value="1"/>
</dbReference>
<dbReference type="SUPFAM" id="SSF46785">
    <property type="entry name" value="Winged helix' DNA-binding domain"/>
    <property type="match status" value="1"/>
</dbReference>
<evidence type="ECO:0000313" key="6">
    <source>
        <dbReference type="Proteomes" id="UP000655208"/>
    </source>
</evidence>
<dbReference type="PROSITE" id="PS01117">
    <property type="entry name" value="HTH_MARR_1"/>
    <property type="match status" value="1"/>
</dbReference>
<dbReference type="SMART" id="SM00347">
    <property type="entry name" value="HTH_MARR"/>
    <property type="match status" value="1"/>
</dbReference>
<keyword evidence="3" id="KW-0804">Transcription</keyword>
<evidence type="ECO:0000256" key="1">
    <source>
        <dbReference type="ARBA" id="ARBA00023015"/>
    </source>
</evidence>